<dbReference type="InterPro" id="IPR046358">
    <property type="entry name" value="Flagellin_C"/>
</dbReference>
<evidence type="ECO:0000256" key="2">
    <source>
        <dbReference type="ARBA" id="ARBA00005709"/>
    </source>
</evidence>
<dbReference type="NCBIfam" id="NF006489">
    <property type="entry name" value="PRK08913.1"/>
    <property type="match status" value="1"/>
</dbReference>
<organism evidence="5 6">
    <name type="scientific">Candidatus Devosia phytovorans</name>
    <dbReference type="NCBI Taxonomy" id="3121372"/>
    <lineage>
        <taxon>Bacteria</taxon>
        <taxon>Pseudomonadati</taxon>
        <taxon>Pseudomonadota</taxon>
        <taxon>Alphaproteobacteria</taxon>
        <taxon>Hyphomicrobiales</taxon>
        <taxon>Devosiaceae</taxon>
        <taxon>Devosia</taxon>
    </lineage>
</organism>
<dbReference type="GO" id="GO:0005198">
    <property type="term" value="F:structural molecule activity"/>
    <property type="evidence" value="ECO:0007669"/>
    <property type="project" value="InterPro"/>
</dbReference>
<dbReference type="SUPFAM" id="SSF64518">
    <property type="entry name" value="Phase 1 flagellin"/>
    <property type="match status" value="1"/>
</dbReference>
<feature type="domain" description="Flagellin C-terminal" evidence="4">
    <location>
        <begin position="219"/>
        <end position="297"/>
    </location>
</feature>
<evidence type="ECO:0000313" key="5">
    <source>
        <dbReference type="EMBL" id="WEK03287.1"/>
    </source>
</evidence>
<sequence length="298" mass="31299">MINRVATFAMNRQMLDASMQTQSRMANMQLQQASGLKSTDYGGLGTDARKLVDLEVTAERAARYQASATSALADTDAIYAALQSINDLLTSTRTQVAGVTGTGISDSAIASLAANASQAIEELASLLNTRLGDRYLFAGTATETAPVSLDEDLTGEVADTSYYTGNAEHLSARVSEQQAISYGVTAGDMAFAQAFAALTQLASATDSTDLTAAYDLLGQAVDGVADSLGRVSTAAAGLERAVAHQQDLTAFYSEQIVSLRDVDVTEIAAQLTSYEAQLQASYAALAKIQSLSLLDYLR</sequence>
<protein>
    <submittedName>
        <fullName evidence="5">Flagellin</fullName>
    </submittedName>
</protein>
<evidence type="ECO:0000256" key="3">
    <source>
        <dbReference type="ARBA" id="ARBA00023143"/>
    </source>
</evidence>
<dbReference type="AlphaFoldDB" id="A0AAJ5VTF4"/>
<dbReference type="PANTHER" id="PTHR42792">
    <property type="entry name" value="FLAGELLIN"/>
    <property type="match status" value="1"/>
</dbReference>
<dbReference type="Proteomes" id="UP001217476">
    <property type="component" value="Chromosome"/>
</dbReference>
<keyword evidence="5" id="KW-0966">Cell projection</keyword>
<proteinExistence type="inferred from homology"/>
<evidence type="ECO:0000259" key="4">
    <source>
        <dbReference type="Pfam" id="PF00700"/>
    </source>
</evidence>
<dbReference type="EMBL" id="CP119312">
    <property type="protein sequence ID" value="WEK03287.1"/>
    <property type="molecule type" value="Genomic_DNA"/>
</dbReference>
<evidence type="ECO:0000256" key="1">
    <source>
        <dbReference type="ARBA" id="ARBA00004365"/>
    </source>
</evidence>
<reference evidence="5" key="1">
    <citation type="submission" date="2023-03" db="EMBL/GenBank/DDBJ databases">
        <title>Andean soil-derived lignocellulolytic bacterial consortium as a source of novel taxa and putative plastic-active enzymes.</title>
        <authorList>
            <person name="Diaz-Garcia L."/>
            <person name="Chuvochina M."/>
            <person name="Feuerriegel G."/>
            <person name="Bunk B."/>
            <person name="Sproer C."/>
            <person name="Streit W.R."/>
            <person name="Rodriguez L.M."/>
            <person name="Overmann J."/>
            <person name="Jimenez D.J."/>
        </authorList>
    </citation>
    <scope>NUCLEOTIDE SEQUENCE</scope>
    <source>
        <strain evidence="5">MAG 4196</strain>
    </source>
</reference>
<keyword evidence="5" id="KW-0969">Cilium</keyword>
<gene>
    <name evidence="5" type="ORF">P0Y65_13930</name>
</gene>
<accession>A0AAJ5VTF4</accession>
<dbReference type="Pfam" id="PF00700">
    <property type="entry name" value="Flagellin_C"/>
    <property type="match status" value="1"/>
</dbReference>
<dbReference type="PANTHER" id="PTHR42792:SF1">
    <property type="entry name" value="FLAGELLAR HOOK-ASSOCIATED PROTEIN 3"/>
    <property type="match status" value="1"/>
</dbReference>
<dbReference type="InterPro" id="IPR001492">
    <property type="entry name" value="Flagellin"/>
</dbReference>
<comment type="similarity">
    <text evidence="2">Belongs to the bacterial flagellin family.</text>
</comment>
<keyword evidence="3" id="KW-0975">Bacterial flagellum</keyword>
<dbReference type="Gene3D" id="1.20.1330.10">
    <property type="entry name" value="f41 fragment of flagellin, N-terminal domain"/>
    <property type="match status" value="1"/>
</dbReference>
<dbReference type="GO" id="GO:0009288">
    <property type="term" value="C:bacterial-type flagellum"/>
    <property type="evidence" value="ECO:0007669"/>
    <property type="project" value="UniProtKB-SubCell"/>
</dbReference>
<keyword evidence="5" id="KW-0282">Flagellum</keyword>
<evidence type="ECO:0000313" key="6">
    <source>
        <dbReference type="Proteomes" id="UP001217476"/>
    </source>
</evidence>
<comment type="subcellular location">
    <subcellularLocation>
        <location evidence="1">Bacterial flagellum</location>
    </subcellularLocation>
</comment>
<name>A0AAJ5VTF4_9HYPH</name>